<dbReference type="AlphaFoldDB" id="A0A5J4TTS7"/>
<comment type="caution">
    <text evidence="1">The sequence shown here is derived from an EMBL/GenBank/DDBJ whole genome shotgun (WGS) entry which is preliminary data.</text>
</comment>
<organism evidence="1 2">
    <name type="scientific">Streblomastix strix</name>
    <dbReference type="NCBI Taxonomy" id="222440"/>
    <lineage>
        <taxon>Eukaryota</taxon>
        <taxon>Metamonada</taxon>
        <taxon>Preaxostyla</taxon>
        <taxon>Oxymonadida</taxon>
        <taxon>Streblomastigidae</taxon>
        <taxon>Streblomastix</taxon>
    </lineage>
</organism>
<gene>
    <name evidence="1" type="ORF">EZS28_043164</name>
</gene>
<evidence type="ECO:0000313" key="1">
    <source>
        <dbReference type="EMBL" id="KAA6361309.1"/>
    </source>
</evidence>
<reference evidence="1 2" key="1">
    <citation type="submission" date="2019-03" db="EMBL/GenBank/DDBJ databases">
        <title>Single cell metagenomics reveals metabolic interactions within the superorganism composed of flagellate Streblomastix strix and complex community of Bacteroidetes bacteria on its surface.</title>
        <authorList>
            <person name="Treitli S.C."/>
            <person name="Kolisko M."/>
            <person name="Husnik F."/>
            <person name="Keeling P."/>
            <person name="Hampl V."/>
        </authorList>
    </citation>
    <scope>NUCLEOTIDE SEQUENCE [LARGE SCALE GENOMIC DNA]</scope>
    <source>
        <strain evidence="1">ST1C</strain>
    </source>
</reference>
<accession>A0A5J4TTS7</accession>
<dbReference type="EMBL" id="SNRW01025732">
    <property type="protein sequence ID" value="KAA6361309.1"/>
    <property type="molecule type" value="Genomic_DNA"/>
</dbReference>
<protein>
    <submittedName>
        <fullName evidence="1">Uncharacterized protein</fullName>
    </submittedName>
</protein>
<proteinExistence type="predicted"/>
<sequence>MELNTRCTVMIQILIQVTSYQLNPLEKHLIKKVVSYNMQDAKTGPAIEDNVKEDDYEYFRDIVYKRQCWFCNVRFTNKNPTTLDRIDNSLSNNKVICNKLGHGVILREKIEIITQQKTLYI</sequence>
<name>A0A5J4TTS7_9EUKA</name>
<evidence type="ECO:0000313" key="2">
    <source>
        <dbReference type="Proteomes" id="UP000324800"/>
    </source>
</evidence>
<dbReference type="Proteomes" id="UP000324800">
    <property type="component" value="Unassembled WGS sequence"/>
</dbReference>